<gene>
    <name evidence="2" type="ORF">B9Q08_02260</name>
</gene>
<accession>A0A2R6AZN0</accession>
<feature type="region of interest" description="Disordered" evidence="1">
    <location>
        <begin position="1"/>
        <end position="45"/>
    </location>
</feature>
<dbReference type="EMBL" id="NEXJ01000038">
    <property type="protein sequence ID" value="PSN91783.1"/>
    <property type="molecule type" value="Genomic_DNA"/>
</dbReference>
<organism evidence="2 3">
    <name type="scientific">Candidatus Marsarchaeota G2 archaeon ECH_B_SAG-M15</name>
    <dbReference type="NCBI Taxonomy" id="1978162"/>
    <lineage>
        <taxon>Archaea</taxon>
        <taxon>Candidatus Marsarchaeota</taxon>
        <taxon>Candidatus Marsarchaeota group 2</taxon>
    </lineage>
</organism>
<evidence type="ECO:0000313" key="3">
    <source>
        <dbReference type="Proteomes" id="UP000240490"/>
    </source>
</evidence>
<protein>
    <submittedName>
        <fullName evidence="2">Uncharacterized protein</fullName>
    </submittedName>
</protein>
<feature type="compositionally biased region" description="Polar residues" evidence="1">
    <location>
        <begin position="36"/>
        <end position="45"/>
    </location>
</feature>
<evidence type="ECO:0000313" key="2">
    <source>
        <dbReference type="EMBL" id="PSN91783.1"/>
    </source>
</evidence>
<feature type="compositionally biased region" description="Polar residues" evidence="1">
    <location>
        <begin position="1"/>
        <end position="13"/>
    </location>
</feature>
<proteinExistence type="predicted"/>
<sequence length="84" mass="9576">METPGNVSETLGNTLDAFPSLMETPGNAWKHPETFPETSGNTQETMGNTWKRFQKHQETAFGNAQKQRKHSGNTLETLWMRFPH</sequence>
<name>A0A2R6AZN0_9ARCH</name>
<comment type="caution">
    <text evidence="2">The sequence shown here is derived from an EMBL/GenBank/DDBJ whole genome shotgun (WGS) entry which is preliminary data.</text>
</comment>
<evidence type="ECO:0000256" key="1">
    <source>
        <dbReference type="SAM" id="MobiDB-lite"/>
    </source>
</evidence>
<dbReference type="AlphaFoldDB" id="A0A2R6AZN0"/>
<dbReference type="Proteomes" id="UP000240490">
    <property type="component" value="Unassembled WGS sequence"/>
</dbReference>
<reference evidence="2 3" key="1">
    <citation type="submission" date="2017-04" db="EMBL/GenBank/DDBJ databases">
        <title>Novel microbial lineages endemic to geothermal iron-oxide mats fill important gaps in the evolutionary history of Archaea.</title>
        <authorList>
            <person name="Jay Z.J."/>
            <person name="Beam J.P."/>
            <person name="Dlakic M."/>
            <person name="Rusch D.B."/>
            <person name="Kozubal M.A."/>
            <person name="Inskeep W.P."/>
        </authorList>
    </citation>
    <scope>NUCLEOTIDE SEQUENCE [LARGE SCALE GENOMIC DNA]</scope>
    <source>
        <strain evidence="2">ECH_B_SAG-M15</strain>
    </source>
</reference>